<name>A0ACD4ZDB4_9ACTN</name>
<sequence length="40" mass="4245">MTERPLSPIDRRAAAASPREADRAALRAARVKPGTETPTG</sequence>
<evidence type="ECO:0000313" key="2">
    <source>
        <dbReference type="Proteomes" id="UP001348369"/>
    </source>
</evidence>
<gene>
    <name evidence="1" type="ORF">OG835_04235</name>
</gene>
<evidence type="ECO:0000313" key="1">
    <source>
        <dbReference type="EMBL" id="WSB96282.1"/>
    </source>
</evidence>
<proteinExistence type="predicted"/>
<dbReference type="EMBL" id="CP109109">
    <property type="protein sequence ID" value="WSB96282.1"/>
    <property type="molecule type" value="Genomic_DNA"/>
</dbReference>
<protein>
    <submittedName>
        <fullName evidence="1">Uncharacterized protein</fullName>
    </submittedName>
</protein>
<dbReference type="Proteomes" id="UP001348369">
    <property type="component" value="Chromosome"/>
</dbReference>
<reference evidence="1" key="1">
    <citation type="submission" date="2022-10" db="EMBL/GenBank/DDBJ databases">
        <title>The complete genomes of actinobacterial strains from the NBC collection.</title>
        <authorList>
            <person name="Joergensen T.S."/>
            <person name="Alvarez Arevalo M."/>
            <person name="Sterndorff E.B."/>
            <person name="Faurdal D."/>
            <person name="Vuksanovic O."/>
            <person name="Mourched A.-S."/>
            <person name="Charusanti P."/>
            <person name="Shaw S."/>
            <person name="Blin K."/>
            <person name="Weber T."/>
        </authorList>
    </citation>
    <scope>NUCLEOTIDE SEQUENCE</scope>
    <source>
        <strain evidence="1">NBC 01771</strain>
    </source>
</reference>
<organism evidence="1 2">
    <name type="scientific">Streptomyces scopuliridis</name>
    <dbReference type="NCBI Taxonomy" id="452529"/>
    <lineage>
        <taxon>Bacteria</taxon>
        <taxon>Bacillati</taxon>
        <taxon>Actinomycetota</taxon>
        <taxon>Actinomycetes</taxon>
        <taxon>Kitasatosporales</taxon>
        <taxon>Streptomycetaceae</taxon>
        <taxon>Streptomyces</taxon>
    </lineage>
</organism>
<keyword evidence="2" id="KW-1185">Reference proteome</keyword>
<accession>A0ACD4ZDB4</accession>